<dbReference type="EMBL" id="FRAH01000006">
    <property type="protein sequence ID" value="SHJ78729.1"/>
    <property type="molecule type" value="Genomic_DNA"/>
</dbReference>
<dbReference type="InterPro" id="IPR036914">
    <property type="entry name" value="MGS-like_dom_sf"/>
</dbReference>
<dbReference type="GeneID" id="78176346"/>
<dbReference type="RefSeq" id="WP_072848806.1">
    <property type="nucleotide sequence ID" value="NZ_FRAH01000006.1"/>
</dbReference>
<dbReference type="SUPFAM" id="SSF52335">
    <property type="entry name" value="Methylglyoxal synthase-like"/>
    <property type="match status" value="1"/>
</dbReference>
<gene>
    <name evidence="2" type="ORF">SAMN02745138_00491</name>
</gene>
<dbReference type="PROSITE" id="PS51855">
    <property type="entry name" value="MGS"/>
    <property type="match status" value="1"/>
</dbReference>
<dbReference type="PANTHER" id="PTHR30492">
    <property type="entry name" value="METHYLGLYOXAL SYNTHASE"/>
    <property type="match status" value="1"/>
</dbReference>
<dbReference type="AlphaFoldDB" id="A0A1M6M5K4"/>
<dbReference type="Pfam" id="PF02142">
    <property type="entry name" value="MGS"/>
    <property type="match status" value="1"/>
</dbReference>
<keyword evidence="3" id="KW-1185">Reference proteome</keyword>
<sequence>MNIALIADDNKKKLMENLCIAYRHILCKHELYATATTGRLVSEAANLNVHKYLAGQLGGSEQLGAQIINNDLDVMIFLRDPASHQSYEEYSNLFRLCDTHNIPVATNLATAEVLLLALDRGDLDWRNVVR</sequence>
<accession>A0A1M6M5K4</accession>
<proteinExistence type="predicted"/>
<evidence type="ECO:0000313" key="3">
    <source>
        <dbReference type="Proteomes" id="UP000183975"/>
    </source>
</evidence>
<dbReference type="SMART" id="SM00851">
    <property type="entry name" value="MGS"/>
    <property type="match status" value="1"/>
</dbReference>
<dbReference type="PANTHER" id="PTHR30492:SF0">
    <property type="entry name" value="METHYLGLYOXAL SYNTHASE"/>
    <property type="match status" value="1"/>
</dbReference>
<dbReference type="InterPro" id="IPR004363">
    <property type="entry name" value="Methylgl_synth"/>
</dbReference>
<protein>
    <submittedName>
        <fullName evidence="2">Methylglyoxal synthase</fullName>
    </submittedName>
</protein>
<evidence type="ECO:0000259" key="1">
    <source>
        <dbReference type="PROSITE" id="PS51855"/>
    </source>
</evidence>
<dbReference type="NCBIfam" id="NF003559">
    <property type="entry name" value="PRK05234.1"/>
    <property type="match status" value="1"/>
</dbReference>
<feature type="domain" description="MGS-like" evidence="1">
    <location>
        <begin position="1"/>
        <end position="130"/>
    </location>
</feature>
<dbReference type="OrthoDB" id="9787147at2"/>
<name>A0A1M6M5K4_9FIRM</name>
<dbReference type="InterPro" id="IPR011607">
    <property type="entry name" value="MGS-like_dom"/>
</dbReference>
<dbReference type="Gene3D" id="3.40.50.1380">
    <property type="entry name" value="Methylglyoxal synthase-like domain"/>
    <property type="match status" value="1"/>
</dbReference>
<dbReference type="GO" id="GO:0005829">
    <property type="term" value="C:cytosol"/>
    <property type="evidence" value="ECO:0007669"/>
    <property type="project" value="TreeGrafter"/>
</dbReference>
<organism evidence="2 3">
    <name type="scientific">Anaerotignum lactatifermentans DSM 14214</name>
    <dbReference type="NCBI Taxonomy" id="1121323"/>
    <lineage>
        <taxon>Bacteria</taxon>
        <taxon>Bacillati</taxon>
        <taxon>Bacillota</taxon>
        <taxon>Clostridia</taxon>
        <taxon>Lachnospirales</taxon>
        <taxon>Anaerotignaceae</taxon>
        <taxon>Anaerotignum</taxon>
    </lineage>
</organism>
<dbReference type="GO" id="GO:0019242">
    <property type="term" value="P:methylglyoxal biosynthetic process"/>
    <property type="evidence" value="ECO:0007669"/>
    <property type="project" value="InterPro"/>
</dbReference>
<dbReference type="Proteomes" id="UP000183975">
    <property type="component" value="Unassembled WGS sequence"/>
</dbReference>
<reference evidence="2 3" key="1">
    <citation type="submission" date="2016-11" db="EMBL/GenBank/DDBJ databases">
        <authorList>
            <person name="Jaros S."/>
            <person name="Januszkiewicz K."/>
            <person name="Wedrychowicz H."/>
        </authorList>
    </citation>
    <scope>NUCLEOTIDE SEQUENCE [LARGE SCALE GENOMIC DNA]</scope>
    <source>
        <strain evidence="2 3">DSM 14214</strain>
    </source>
</reference>
<dbReference type="GO" id="GO:0008929">
    <property type="term" value="F:methylglyoxal synthase activity"/>
    <property type="evidence" value="ECO:0007669"/>
    <property type="project" value="InterPro"/>
</dbReference>
<evidence type="ECO:0000313" key="2">
    <source>
        <dbReference type="EMBL" id="SHJ78729.1"/>
    </source>
</evidence>